<accession>A0A9W9HSS6</accession>
<feature type="region of interest" description="Disordered" evidence="1">
    <location>
        <begin position="163"/>
        <end position="184"/>
    </location>
</feature>
<dbReference type="EMBL" id="JAPQKO010000006">
    <property type="protein sequence ID" value="KAJ5155694.1"/>
    <property type="molecule type" value="Genomic_DNA"/>
</dbReference>
<organism evidence="3 4">
    <name type="scientific">Penicillium capsulatum</name>
    <dbReference type="NCBI Taxonomy" id="69766"/>
    <lineage>
        <taxon>Eukaryota</taxon>
        <taxon>Fungi</taxon>
        <taxon>Dikarya</taxon>
        <taxon>Ascomycota</taxon>
        <taxon>Pezizomycotina</taxon>
        <taxon>Eurotiomycetes</taxon>
        <taxon>Eurotiomycetidae</taxon>
        <taxon>Eurotiales</taxon>
        <taxon>Aspergillaceae</taxon>
        <taxon>Penicillium</taxon>
    </lineage>
</organism>
<comment type="caution">
    <text evidence="3">The sequence shown here is derived from an EMBL/GenBank/DDBJ whole genome shotgun (WGS) entry which is preliminary data.</text>
</comment>
<feature type="compositionally biased region" description="Basic and acidic residues" evidence="1">
    <location>
        <begin position="171"/>
        <end position="184"/>
    </location>
</feature>
<reference evidence="3" key="1">
    <citation type="submission" date="2022-11" db="EMBL/GenBank/DDBJ databases">
        <authorList>
            <person name="Petersen C."/>
        </authorList>
    </citation>
    <scope>NUCLEOTIDE SEQUENCE</scope>
    <source>
        <strain evidence="3">IBT 21917</strain>
    </source>
</reference>
<reference evidence="3" key="2">
    <citation type="journal article" date="2023" name="IMA Fungus">
        <title>Comparative genomic study of the Penicillium genus elucidates a diverse pangenome and 15 lateral gene transfer events.</title>
        <authorList>
            <person name="Petersen C."/>
            <person name="Sorensen T."/>
            <person name="Nielsen M.R."/>
            <person name="Sondergaard T.E."/>
            <person name="Sorensen J.L."/>
            <person name="Fitzpatrick D.A."/>
            <person name="Frisvad J.C."/>
            <person name="Nielsen K.L."/>
        </authorList>
    </citation>
    <scope>NUCLEOTIDE SEQUENCE</scope>
    <source>
        <strain evidence="3">IBT 21917</strain>
    </source>
</reference>
<dbReference type="AlphaFoldDB" id="A0A9W9HSS6"/>
<proteinExistence type="predicted"/>
<evidence type="ECO:0000313" key="2">
    <source>
        <dbReference type="EMBL" id="KAJ5155665.1"/>
    </source>
</evidence>
<gene>
    <name evidence="2" type="ORF">N7492_008468</name>
    <name evidence="3" type="ORF">N7492_008497</name>
</gene>
<dbReference type="OrthoDB" id="4332790at2759"/>
<protein>
    <submittedName>
        <fullName evidence="3">Uncharacterized protein</fullName>
    </submittedName>
</protein>
<name>A0A9W9HSS6_9EURO</name>
<evidence type="ECO:0000256" key="1">
    <source>
        <dbReference type="SAM" id="MobiDB-lite"/>
    </source>
</evidence>
<dbReference type="EMBL" id="JAPQKO010000006">
    <property type="protein sequence ID" value="KAJ5155665.1"/>
    <property type="molecule type" value="Genomic_DNA"/>
</dbReference>
<keyword evidence="4" id="KW-1185">Reference proteome</keyword>
<evidence type="ECO:0000313" key="4">
    <source>
        <dbReference type="Proteomes" id="UP001146351"/>
    </source>
</evidence>
<sequence>MEKRSFAVPTRGYAYAPSEAPVRFSRNWRCMFKKKQTTIWSIPGSEADCPYDIDDQAFGEQSHERTDGGHDDHIEQAEQDGIPMETHSVTQYDAGSTYDMPTAPEDSLENFLETVRTYIQRFTEQFELQNSYNVAIEQNMQTVARDYARLRALEETVNAMQEELSSLSRATNDRAAQERVEQRA</sequence>
<evidence type="ECO:0000313" key="3">
    <source>
        <dbReference type="EMBL" id="KAJ5155694.1"/>
    </source>
</evidence>
<dbReference type="Proteomes" id="UP001146351">
    <property type="component" value="Unassembled WGS sequence"/>
</dbReference>